<dbReference type="AlphaFoldDB" id="A0A147HQK5"/>
<organism evidence="10 11">
    <name type="scientific">Sphingomonas endophytica</name>
    <dbReference type="NCBI Taxonomy" id="869719"/>
    <lineage>
        <taxon>Bacteria</taxon>
        <taxon>Pseudomonadati</taxon>
        <taxon>Pseudomonadota</taxon>
        <taxon>Alphaproteobacteria</taxon>
        <taxon>Sphingomonadales</taxon>
        <taxon>Sphingomonadaceae</taxon>
        <taxon>Sphingomonas</taxon>
    </lineage>
</organism>
<keyword evidence="6" id="KW-0560">Oxidoreductase</keyword>
<dbReference type="SUPFAM" id="SSF51395">
    <property type="entry name" value="FMN-linked oxidoreductases"/>
    <property type="match status" value="1"/>
</dbReference>
<feature type="domain" description="NADH:flavin oxidoreductase/NADH oxidase N-terminal" evidence="9">
    <location>
        <begin position="1"/>
        <end position="75"/>
    </location>
</feature>
<dbReference type="GO" id="GO:0010181">
    <property type="term" value="F:FMN binding"/>
    <property type="evidence" value="ECO:0007669"/>
    <property type="project" value="InterPro"/>
</dbReference>
<dbReference type="PANTHER" id="PTHR42917">
    <property type="entry name" value="2,4-DIENOYL-COA REDUCTASE"/>
    <property type="match status" value="1"/>
</dbReference>
<keyword evidence="5" id="KW-0479">Metal-binding</keyword>
<evidence type="ECO:0000313" key="11">
    <source>
        <dbReference type="Proteomes" id="UP000074310"/>
    </source>
</evidence>
<name>A0A147HQK5_9SPHN</name>
<keyword evidence="11" id="KW-1185">Reference proteome</keyword>
<dbReference type="GO" id="GO:0046872">
    <property type="term" value="F:metal ion binding"/>
    <property type="evidence" value="ECO:0007669"/>
    <property type="project" value="UniProtKB-KW"/>
</dbReference>
<dbReference type="Gene3D" id="3.20.20.70">
    <property type="entry name" value="Aldolase class I"/>
    <property type="match status" value="1"/>
</dbReference>
<protein>
    <recommendedName>
        <fullName evidence="9">NADH:flavin oxidoreductase/NADH oxidase N-terminal domain-containing protein</fullName>
    </recommendedName>
</protein>
<proteinExistence type="predicted"/>
<comment type="cofactor">
    <cofactor evidence="2">
        <name>[4Fe-4S] cluster</name>
        <dbReference type="ChEBI" id="CHEBI:49883"/>
    </cofactor>
</comment>
<sequence>MIMGSMHTRLDMEDNGVHKMAVFLAERAKGEIGLIITGGYAPNSAGLIEPGGPILTERAQARELRRITDAVHQHGG</sequence>
<dbReference type="PANTHER" id="PTHR42917:SF2">
    <property type="entry name" value="2,4-DIENOYL-COA REDUCTASE [(2E)-ENOYL-COA-PRODUCING]"/>
    <property type="match status" value="1"/>
</dbReference>
<accession>A0A147HQK5</accession>
<dbReference type="InterPro" id="IPR051793">
    <property type="entry name" value="NADH:flavin_oxidoreductase"/>
</dbReference>
<keyword evidence="7" id="KW-0408">Iron</keyword>
<evidence type="ECO:0000256" key="5">
    <source>
        <dbReference type="ARBA" id="ARBA00022723"/>
    </source>
</evidence>
<evidence type="ECO:0000313" key="10">
    <source>
        <dbReference type="EMBL" id="KTT62537.1"/>
    </source>
</evidence>
<comment type="caution">
    <text evidence="10">The sequence shown here is derived from an EMBL/GenBank/DDBJ whole genome shotgun (WGS) entry which is preliminary data.</text>
</comment>
<keyword evidence="4" id="KW-0288">FMN</keyword>
<dbReference type="GO" id="GO:0051536">
    <property type="term" value="F:iron-sulfur cluster binding"/>
    <property type="evidence" value="ECO:0007669"/>
    <property type="project" value="UniProtKB-KW"/>
</dbReference>
<evidence type="ECO:0000256" key="8">
    <source>
        <dbReference type="ARBA" id="ARBA00023014"/>
    </source>
</evidence>
<gene>
    <name evidence="10" type="ORF">NS334_17255</name>
</gene>
<evidence type="ECO:0000256" key="6">
    <source>
        <dbReference type="ARBA" id="ARBA00023002"/>
    </source>
</evidence>
<dbReference type="EMBL" id="LDTB01000285">
    <property type="protein sequence ID" value="KTT62537.1"/>
    <property type="molecule type" value="Genomic_DNA"/>
</dbReference>
<dbReference type="InterPro" id="IPR013785">
    <property type="entry name" value="Aldolase_TIM"/>
</dbReference>
<evidence type="ECO:0000259" key="9">
    <source>
        <dbReference type="Pfam" id="PF00724"/>
    </source>
</evidence>
<keyword evidence="8" id="KW-0411">Iron-sulfur</keyword>
<dbReference type="InterPro" id="IPR001155">
    <property type="entry name" value="OxRdtase_FMN_N"/>
</dbReference>
<dbReference type="GO" id="GO:0016491">
    <property type="term" value="F:oxidoreductase activity"/>
    <property type="evidence" value="ECO:0007669"/>
    <property type="project" value="UniProtKB-KW"/>
</dbReference>
<evidence type="ECO:0000256" key="1">
    <source>
        <dbReference type="ARBA" id="ARBA00001917"/>
    </source>
</evidence>
<evidence type="ECO:0000256" key="3">
    <source>
        <dbReference type="ARBA" id="ARBA00022630"/>
    </source>
</evidence>
<dbReference type="Pfam" id="PF00724">
    <property type="entry name" value="Oxidored_FMN"/>
    <property type="match status" value="1"/>
</dbReference>
<evidence type="ECO:0000256" key="4">
    <source>
        <dbReference type="ARBA" id="ARBA00022643"/>
    </source>
</evidence>
<keyword evidence="3" id="KW-0285">Flavoprotein</keyword>
<dbReference type="Proteomes" id="UP000074310">
    <property type="component" value="Unassembled WGS sequence"/>
</dbReference>
<evidence type="ECO:0000256" key="7">
    <source>
        <dbReference type="ARBA" id="ARBA00023004"/>
    </source>
</evidence>
<feature type="non-terminal residue" evidence="10">
    <location>
        <position position="76"/>
    </location>
</feature>
<comment type="cofactor">
    <cofactor evidence="1">
        <name>FMN</name>
        <dbReference type="ChEBI" id="CHEBI:58210"/>
    </cofactor>
</comment>
<reference evidence="10 11" key="1">
    <citation type="journal article" date="2016" name="Front. Microbiol.">
        <title>Genomic Resource of Rice Seed Associated Bacteria.</title>
        <authorList>
            <person name="Midha S."/>
            <person name="Bansal K."/>
            <person name="Sharma S."/>
            <person name="Kumar N."/>
            <person name="Patil P.P."/>
            <person name="Chaudhry V."/>
            <person name="Patil P.B."/>
        </authorList>
    </citation>
    <scope>NUCLEOTIDE SEQUENCE [LARGE SCALE GENOMIC DNA]</scope>
    <source>
        <strain evidence="10 11">NS334</strain>
    </source>
</reference>
<evidence type="ECO:0000256" key="2">
    <source>
        <dbReference type="ARBA" id="ARBA00001966"/>
    </source>
</evidence>